<evidence type="ECO:0000313" key="5">
    <source>
        <dbReference type="EMBL" id="GMI38364.1"/>
    </source>
</evidence>
<dbReference type="NCBIfam" id="TIGR01930">
    <property type="entry name" value="AcCoA-C-Actrans"/>
    <property type="match status" value="1"/>
</dbReference>
<evidence type="ECO:0000256" key="2">
    <source>
        <dbReference type="ARBA" id="ARBA00022679"/>
    </source>
</evidence>
<dbReference type="PANTHER" id="PTHR18919:SF107">
    <property type="entry name" value="ACETYL-COA ACETYLTRANSFERASE, CYTOSOLIC"/>
    <property type="match status" value="1"/>
</dbReference>
<evidence type="ECO:0000256" key="3">
    <source>
        <dbReference type="ARBA" id="ARBA00023315"/>
    </source>
</evidence>
<dbReference type="PROSITE" id="PS00098">
    <property type="entry name" value="THIOLASE_1"/>
    <property type="match status" value="1"/>
</dbReference>
<dbReference type="Pfam" id="PF00108">
    <property type="entry name" value="Thiolase_N"/>
    <property type="match status" value="1"/>
</dbReference>
<dbReference type="EMBL" id="BRYB01002026">
    <property type="protein sequence ID" value="GMI38364.1"/>
    <property type="molecule type" value="Genomic_DNA"/>
</dbReference>
<dbReference type="PANTHER" id="PTHR18919">
    <property type="entry name" value="ACETYL-COA C-ACYLTRANSFERASE"/>
    <property type="match status" value="1"/>
</dbReference>
<evidence type="ECO:0000259" key="4">
    <source>
        <dbReference type="Pfam" id="PF00108"/>
    </source>
</evidence>
<sequence length="276" mass="28253">MSIYIVAAKRTAFGSFGGSLKHLSATQLSVESTAQALRAGSVAPALVDAVFVGNVIQSSPDAAYLARHVGLKSGCPVSTPALTVNRLCGSGFETVALGAEAILLGRSRVAVCGGAENMSAAPLTVDGNEARWGVGLGKGLAMGDSLWAGLTDSHAGTPMGVTAENLAEKYNITRSECDAYAIRSQTTWGAAKAAGRFDAEMAPIEVKTRRGAVTVDTDEHPRPETKLEKIAGLKPVFKKDGVVTAANASGICDGAGTIVLASEAAVKEHGLTPLCK</sequence>
<evidence type="ECO:0000313" key="6">
    <source>
        <dbReference type="Proteomes" id="UP001165060"/>
    </source>
</evidence>
<evidence type="ECO:0000256" key="1">
    <source>
        <dbReference type="ARBA" id="ARBA00010982"/>
    </source>
</evidence>
<organism evidence="5 6">
    <name type="scientific">Tetraparma gracilis</name>
    <dbReference type="NCBI Taxonomy" id="2962635"/>
    <lineage>
        <taxon>Eukaryota</taxon>
        <taxon>Sar</taxon>
        <taxon>Stramenopiles</taxon>
        <taxon>Ochrophyta</taxon>
        <taxon>Bolidophyceae</taxon>
        <taxon>Parmales</taxon>
        <taxon>Triparmaceae</taxon>
        <taxon>Tetraparma</taxon>
    </lineage>
</organism>
<dbReference type="InterPro" id="IPR002155">
    <property type="entry name" value="Thiolase"/>
</dbReference>
<gene>
    <name evidence="5" type="ORF">TeGR_g7450</name>
</gene>
<dbReference type="InterPro" id="IPR020616">
    <property type="entry name" value="Thiolase_N"/>
</dbReference>
<comment type="caution">
    <text evidence="5">The sequence shown here is derived from an EMBL/GenBank/DDBJ whole genome shotgun (WGS) entry which is preliminary data.</text>
</comment>
<reference evidence="5 6" key="1">
    <citation type="journal article" date="2023" name="Commun. Biol.">
        <title>Genome analysis of Parmales, the sister group of diatoms, reveals the evolutionary specialization of diatoms from phago-mixotrophs to photoautotrophs.</title>
        <authorList>
            <person name="Ban H."/>
            <person name="Sato S."/>
            <person name="Yoshikawa S."/>
            <person name="Yamada K."/>
            <person name="Nakamura Y."/>
            <person name="Ichinomiya M."/>
            <person name="Sato N."/>
            <person name="Blanc-Mathieu R."/>
            <person name="Endo H."/>
            <person name="Kuwata A."/>
            <person name="Ogata H."/>
        </authorList>
    </citation>
    <scope>NUCLEOTIDE SEQUENCE [LARGE SCALE GENOMIC DNA]</scope>
</reference>
<dbReference type="InterPro" id="IPR016039">
    <property type="entry name" value="Thiolase-like"/>
</dbReference>
<name>A0ABQ6N1I2_9STRA</name>
<dbReference type="CDD" id="cd00751">
    <property type="entry name" value="thiolase"/>
    <property type="match status" value="1"/>
</dbReference>
<dbReference type="Gene3D" id="3.40.47.10">
    <property type="match status" value="1"/>
</dbReference>
<dbReference type="InterPro" id="IPR020615">
    <property type="entry name" value="Thiolase_acyl_enz_int_AS"/>
</dbReference>
<protein>
    <recommendedName>
        <fullName evidence="4">Thiolase N-terminal domain-containing protein</fullName>
    </recommendedName>
</protein>
<keyword evidence="2" id="KW-0808">Transferase</keyword>
<keyword evidence="6" id="KW-1185">Reference proteome</keyword>
<dbReference type="SUPFAM" id="SSF53901">
    <property type="entry name" value="Thiolase-like"/>
    <property type="match status" value="1"/>
</dbReference>
<comment type="similarity">
    <text evidence="1">Belongs to the thiolase-like superfamily. Thiolase family.</text>
</comment>
<proteinExistence type="inferred from homology"/>
<dbReference type="Proteomes" id="UP001165060">
    <property type="component" value="Unassembled WGS sequence"/>
</dbReference>
<keyword evidence="3" id="KW-0012">Acyltransferase</keyword>
<accession>A0ABQ6N1I2</accession>
<feature type="domain" description="Thiolase N-terminal" evidence="4">
    <location>
        <begin position="3"/>
        <end position="263"/>
    </location>
</feature>